<organism evidence="5">
    <name type="scientific">uncultured bacterium</name>
    <name type="common">gcode 4</name>
    <dbReference type="NCBI Taxonomy" id="1234023"/>
    <lineage>
        <taxon>Bacteria</taxon>
        <taxon>environmental samples</taxon>
    </lineage>
</organism>
<feature type="domain" description="HTH arsR-type" evidence="4">
    <location>
        <begin position="11"/>
        <end position="107"/>
    </location>
</feature>
<dbReference type="PRINTS" id="PR00778">
    <property type="entry name" value="HTHARSR"/>
</dbReference>
<keyword evidence="3" id="KW-0804">Transcription</keyword>
<gene>
    <name evidence="5" type="ORF">ACD_4C00049G0005</name>
</gene>
<dbReference type="InterPro" id="IPR011991">
    <property type="entry name" value="ArsR-like_HTH"/>
</dbReference>
<protein>
    <submittedName>
        <fullName evidence="5">ArsR family regulatory protein</fullName>
    </submittedName>
</protein>
<proteinExistence type="predicted"/>
<dbReference type="InterPro" id="IPR036390">
    <property type="entry name" value="WH_DNA-bd_sf"/>
</dbReference>
<reference evidence="5" key="1">
    <citation type="journal article" date="2012" name="Science">
        <title>Fermentation, hydrogen, and sulfur metabolism in multiple uncultivated bacterial phyla.</title>
        <authorList>
            <person name="Wrighton K.C."/>
            <person name="Thomas B.C."/>
            <person name="Sharon I."/>
            <person name="Miller C.S."/>
            <person name="Castelle C.J."/>
            <person name="VerBerkmoes N.C."/>
            <person name="Wilkins M.J."/>
            <person name="Hettich R.L."/>
            <person name="Lipton M.S."/>
            <person name="Williams K.H."/>
            <person name="Long P.E."/>
            <person name="Banfield J.F."/>
        </authorList>
    </citation>
    <scope>NUCLEOTIDE SEQUENCE [LARGE SCALE GENOMIC DNA]</scope>
</reference>
<evidence type="ECO:0000256" key="2">
    <source>
        <dbReference type="ARBA" id="ARBA00023125"/>
    </source>
</evidence>
<dbReference type="GO" id="GO:0003677">
    <property type="term" value="F:DNA binding"/>
    <property type="evidence" value="ECO:0007669"/>
    <property type="project" value="UniProtKB-KW"/>
</dbReference>
<evidence type="ECO:0000256" key="1">
    <source>
        <dbReference type="ARBA" id="ARBA00023015"/>
    </source>
</evidence>
<dbReference type="InterPro" id="IPR036388">
    <property type="entry name" value="WH-like_DNA-bd_sf"/>
</dbReference>
<dbReference type="SMART" id="SM00418">
    <property type="entry name" value="HTH_ARSR"/>
    <property type="match status" value="1"/>
</dbReference>
<evidence type="ECO:0000313" key="5">
    <source>
        <dbReference type="EMBL" id="EKE27088.1"/>
    </source>
</evidence>
<dbReference type="GO" id="GO:0003700">
    <property type="term" value="F:DNA-binding transcription factor activity"/>
    <property type="evidence" value="ECO:0007669"/>
    <property type="project" value="InterPro"/>
</dbReference>
<dbReference type="SUPFAM" id="SSF46785">
    <property type="entry name" value="Winged helix' DNA-binding domain"/>
    <property type="match status" value="1"/>
</dbReference>
<dbReference type="PROSITE" id="PS50987">
    <property type="entry name" value="HTH_ARSR_2"/>
    <property type="match status" value="1"/>
</dbReference>
<accession>K2FVW6</accession>
<dbReference type="PANTHER" id="PTHR43132">
    <property type="entry name" value="ARSENICAL RESISTANCE OPERON REPRESSOR ARSR-RELATED"/>
    <property type="match status" value="1"/>
</dbReference>
<evidence type="ECO:0000256" key="3">
    <source>
        <dbReference type="ARBA" id="ARBA00023163"/>
    </source>
</evidence>
<dbReference type="InterPro" id="IPR051011">
    <property type="entry name" value="Metal_resp_trans_reg"/>
</dbReference>
<dbReference type="PANTHER" id="PTHR43132:SF6">
    <property type="entry name" value="HTH-TYPE TRANSCRIPTIONAL REPRESSOR CZRA"/>
    <property type="match status" value="1"/>
</dbReference>
<comment type="caution">
    <text evidence="5">The sequence shown here is derived from an EMBL/GenBank/DDBJ whole genome shotgun (WGS) entry which is preliminary data.</text>
</comment>
<dbReference type="InterPro" id="IPR001845">
    <property type="entry name" value="HTH_ArsR_DNA-bd_dom"/>
</dbReference>
<keyword evidence="1" id="KW-0805">Transcription regulation</keyword>
<dbReference type="Pfam" id="PF01022">
    <property type="entry name" value="HTH_5"/>
    <property type="match status" value="1"/>
</dbReference>
<dbReference type="EMBL" id="AMFJ01000565">
    <property type="protein sequence ID" value="EKE27088.1"/>
    <property type="molecule type" value="Genomic_DNA"/>
</dbReference>
<evidence type="ECO:0000259" key="4">
    <source>
        <dbReference type="PROSITE" id="PS50987"/>
    </source>
</evidence>
<name>K2FVW6_9BACT</name>
<dbReference type="NCBIfam" id="NF033788">
    <property type="entry name" value="HTH_metalloreg"/>
    <property type="match status" value="1"/>
</dbReference>
<keyword evidence="2" id="KW-0238">DNA-binding</keyword>
<sequence>MARKKTELVCLYWDDVNEFIKTLTSISQINRIQIICLLRQNKTMPVNDIVEKLKLRQNLVSHHLWELKKVGILEAKRAWKQIFYSINEEFYKKFVDWMDEFFKWEIK</sequence>
<dbReference type="AlphaFoldDB" id="K2FVW6"/>
<dbReference type="Gene3D" id="1.10.10.10">
    <property type="entry name" value="Winged helix-like DNA-binding domain superfamily/Winged helix DNA-binding domain"/>
    <property type="match status" value="1"/>
</dbReference>
<dbReference type="CDD" id="cd00090">
    <property type="entry name" value="HTH_ARSR"/>
    <property type="match status" value="1"/>
</dbReference>